<dbReference type="EMBL" id="JBANQN010000007">
    <property type="protein sequence ID" value="KAK6783997.1"/>
    <property type="molecule type" value="Genomic_DNA"/>
</dbReference>
<evidence type="ECO:0000313" key="3">
    <source>
        <dbReference type="Proteomes" id="UP001371456"/>
    </source>
</evidence>
<evidence type="ECO:0000256" key="1">
    <source>
        <dbReference type="SAM" id="MobiDB-lite"/>
    </source>
</evidence>
<feature type="region of interest" description="Disordered" evidence="1">
    <location>
        <begin position="1"/>
        <end position="29"/>
    </location>
</feature>
<accession>A0AAN8TFI0</accession>
<dbReference type="AlphaFoldDB" id="A0AAN8TFI0"/>
<name>A0AAN8TFI0_SOLBU</name>
<sequence length="29" mass="3081">MGYLMRTLVGSNEGLGETQTKNHNSGKAS</sequence>
<proteinExistence type="predicted"/>
<keyword evidence="3" id="KW-1185">Reference proteome</keyword>
<reference evidence="2 3" key="1">
    <citation type="submission" date="2024-02" db="EMBL/GenBank/DDBJ databases">
        <title>de novo genome assembly of Solanum bulbocastanum strain 11H21.</title>
        <authorList>
            <person name="Hosaka A.J."/>
        </authorList>
    </citation>
    <scope>NUCLEOTIDE SEQUENCE [LARGE SCALE GENOMIC DNA]</scope>
    <source>
        <tissue evidence="2">Young leaves</tissue>
    </source>
</reference>
<feature type="compositionally biased region" description="Polar residues" evidence="1">
    <location>
        <begin position="17"/>
        <end position="29"/>
    </location>
</feature>
<protein>
    <submittedName>
        <fullName evidence="2">Uncharacterized protein</fullName>
    </submittedName>
</protein>
<evidence type="ECO:0000313" key="2">
    <source>
        <dbReference type="EMBL" id="KAK6783997.1"/>
    </source>
</evidence>
<comment type="caution">
    <text evidence="2">The sequence shown here is derived from an EMBL/GenBank/DDBJ whole genome shotgun (WGS) entry which is preliminary data.</text>
</comment>
<organism evidence="2 3">
    <name type="scientific">Solanum bulbocastanum</name>
    <name type="common">Wild potato</name>
    <dbReference type="NCBI Taxonomy" id="147425"/>
    <lineage>
        <taxon>Eukaryota</taxon>
        <taxon>Viridiplantae</taxon>
        <taxon>Streptophyta</taxon>
        <taxon>Embryophyta</taxon>
        <taxon>Tracheophyta</taxon>
        <taxon>Spermatophyta</taxon>
        <taxon>Magnoliopsida</taxon>
        <taxon>eudicotyledons</taxon>
        <taxon>Gunneridae</taxon>
        <taxon>Pentapetalae</taxon>
        <taxon>asterids</taxon>
        <taxon>lamiids</taxon>
        <taxon>Solanales</taxon>
        <taxon>Solanaceae</taxon>
        <taxon>Solanoideae</taxon>
        <taxon>Solaneae</taxon>
        <taxon>Solanum</taxon>
    </lineage>
</organism>
<dbReference type="Proteomes" id="UP001371456">
    <property type="component" value="Unassembled WGS sequence"/>
</dbReference>
<gene>
    <name evidence="2" type="ORF">RDI58_017451</name>
</gene>